<dbReference type="AlphaFoldDB" id="A0A0A8XSZ2"/>
<dbReference type="PANTHER" id="PTHR33186:SF28">
    <property type="entry name" value="F-BOX DOMAIN-CONTAINING PROTEIN"/>
    <property type="match status" value="1"/>
</dbReference>
<reference evidence="1" key="1">
    <citation type="submission" date="2014-09" db="EMBL/GenBank/DDBJ databases">
        <authorList>
            <person name="Magalhaes I.L.F."/>
            <person name="Oliveira U."/>
            <person name="Santos F.R."/>
            <person name="Vidigal T.H.D.A."/>
            <person name="Brescovit A.D."/>
            <person name="Santos A.J."/>
        </authorList>
    </citation>
    <scope>NUCLEOTIDE SEQUENCE</scope>
    <source>
        <tissue evidence="1">Shoot tissue taken approximately 20 cm above the soil surface</tissue>
    </source>
</reference>
<dbReference type="PANTHER" id="PTHR33186">
    <property type="entry name" value="OS10G0136150 PROTEIN-RELATED"/>
    <property type="match status" value="1"/>
</dbReference>
<proteinExistence type="predicted"/>
<protein>
    <submittedName>
        <fullName evidence="1">Uncharacterized protein</fullName>
    </submittedName>
</protein>
<name>A0A0A8XSZ2_ARUDO</name>
<evidence type="ECO:0000313" key="1">
    <source>
        <dbReference type="EMBL" id="JAD14842.1"/>
    </source>
</evidence>
<accession>A0A0A8XSZ2</accession>
<sequence>MTAEDGGLGFASVEGNSIHLYSWQDGDEDVAGWAGGEEDIAGADGEDSAGCADGDESTGGWVLCRVIELKTLLPICNLSVSPNVIGFVEGTDTIFMYIDVGVFTLELKSGKVRKVGEKGPYNAVVPYMSFYAPVHATG</sequence>
<organism evidence="1">
    <name type="scientific">Arundo donax</name>
    <name type="common">Giant reed</name>
    <name type="synonym">Donax arundinaceus</name>
    <dbReference type="NCBI Taxonomy" id="35708"/>
    <lineage>
        <taxon>Eukaryota</taxon>
        <taxon>Viridiplantae</taxon>
        <taxon>Streptophyta</taxon>
        <taxon>Embryophyta</taxon>
        <taxon>Tracheophyta</taxon>
        <taxon>Spermatophyta</taxon>
        <taxon>Magnoliopsida</taxon>
        <taxon>Liliopsida</taxon>
        <taxon>Poales</taxon>
        <taxon>Poaceae</taxon>
        <taxon>PACMAD clade</taxon>
        <taxon>Arundinoideae</taxon>
        <taxon>Arundineae</taxon>
        <taxon>Arundo</taxon>
    </lineage>
</organism>
<reference evidence="1" key="2">
    <citation type="journal article" date="2015" name="Data Brief">
        <title>Shoot transcriptome of the giant reed, Arundo donax.</title>
        <authorList>
            <person name="Barrero R.A."/>
            <person name="Guerrero F.D."/>
            <person name="Moolhuijzen P."/>
            <person name="Goolsby J.A."/>
            <person name="Tidwell J."/>
            <person name="Bellgard S.E."/>
            <person name="Bellgard M.I."/>
        </authorList>
    </citation>
    <scope>NUCLEOTIDE SEQUENCE</scope>
    <source>
        <tissue evidence="1">Shoot tissue taken approximately 20 cm above the soil surface</tissue>
    </source>
</reference>
<dbReference type="EMBL" id="GBRH01283053">
    <property type="protein sequence ID" value="JAD14842.1"/>
    <property type="molecule type" value="Transcribed_RNA"/>
</dbReference>